<feature type="non-terminal residue" evidence="3">
    <location>
        <position position="49"/>
    </location>
</feature>
<feature type="signal peptide" evidence="2">
    <location>
        <begin position="1"/>
        <end position="20"/>
    </location>
</feature>
<accession>K0R5A0</accession>
<keyword evidence="4" id="KW-1185">Reference proteome</keyword>
<protein>
    <recommendedName>
        <fullName evidence="5">RxLR effector protein</fullName>
    </recommendedName>
</protein>
<feature type="region of interest" description="Disordered" evidence="1">
    <location>
        <begin position="24"/>
        <end position="49"/>
    </location>
</feature>
<evidence type="ECO:0008006" key="5">
    <source>
        <dbReference type="Google" id="ProtNLM"/>
    </source>
</evidence>
<feature type="chain" id="PRO_5003839960" description="RxLR effector protein" evidence="2">
    <location>
        <begin position="21"/>
        <end position="49"/>
    </location>
</feature>
<evidence type="ECO:0000256" key="1">
    <source>
        <dbReference type="SAM" id="MobiDB-lite"/>
    </source>
</evidence>
<organism evidence="3 4">
    <name type="scientific">Thalassiosira oceanica</name>
    <name type="common">Marine diatom</name>
    <dbReference type="NCBI Taxonomy" id="159749"/>
    <lineage>
        <taxon>Eukaryota</taxon>
        <taxon>Sar</taxon>
        <taxon>Stramenopiles</taxon>
        <taxon>Ochrophyta</taxon>
        <taxon>Bacillariophyta</taxon>
        <taxon>Coscinodiscophyceae</taxon>
        <taxon>Thalassiosirophycidae</taxon>
        <taxon>Thalassiosirales</taxon>
        <taxon>Thalassiosiraceae</taxon>
        <taxon>Thalassiosira</taxon>
    </lineage>
</organism>
<sequence length="49" mass="4944">MMKVLAAVVAINLLAVSADGAATRKRSDAVHHSSGRPGDRVAAAAAEET</sequence>
<evidence type="ECO:0000313" key="3">
    <source>
        <dbReference type="EMBL" id="EJK43671.1"/>
    </source>
</evidence>
<keyword evidence="2" id="KW-0732">Signal</keyword>
<dbReference type="EMBL" id="AGNL01050779">
    <property type="protein sequence ID" value="EJK43671.1"/>
    <property type="molecule type" value="Genomic_DNA"/>
</dbReference>
<evidence type="ECO:0000256" key="2">
    <source>
        <dbReference type="SAM" id="SignalP"/>
    </source>
</evidence>
<dbReference type="AlphaFoldDB" id="K0R5A0"/>
<evidence type="ECO:0000313" key="4">
    <source>
        <dbReference type="Proteomes" id="UP000266841"/>
    </source>
</evidence>
<dbReference type="Proteomes" id="UP000266841">
    <property type="component" value="Unassembled WGS sequence"/>
</dbReference>
<name>K0R5A0_THAOC</name>
<proteinExistence type="predicted"/>
<comment type="caution">
    <text evidence="3">The sequence shown here is derived from an EMBL/GenBank/DDBJ whole genome shotgun (WGS) entry which is preliminary data.</text>
</comment>
<reference evidence="3 4" key="1">
    <citation type="journal article" date="2012" name="Genome Biol.">
        <title>Genome and low-iron response of an oceanic diatom adapted to chronic iron limitation.</title>
        <authorList>
            <person name="Lommer M."/>
            <person name="Specht M."/>
            <person name="Roy A.S."/>
            <person name="Kraemer L."/>
            <person name="Andreson R."/>
            <person name="Gutowska M.A."/>
            <person name="Wolf J."/>
            <person name="Bergner S.V."/>
            <person name="Schilhabel M.B."/>
            <person name="Klostermeier U.C."/>
            <person name="Beiko R.G."/>
            <person name="Rosenstiel P."/>
            <person name="Hippler M."/>
            <person name="Laroche J."/>
        </authorList>
    </citation>
    <scope>NUCLEOTIDE SEQUENCE [LARGE SCALE GENOMIC DNA]</scope>
    <source>
        <strain evidence="3 4">CCMP1005</strain>
    </source>
</reference>
<gene>
    <name evidence="3" type="ORF">THAOC_37862</name>
</gene>